<evidence type="ECO:0000313" key="2">
    <source>
        <dbReference type="Proteomes" id="UP000789525"/>
    </source>
</evidence>
<accession>A0ACA9Q7S9</accession>
<name>A0ACA9Q7S9_9GLOM</name>
<dbReference type="EMBL" id="CAJVPT010044176">
    <property type="protein sequence ID" value="CAG8733824.1"/>
    <property type="molecule type" value="Genomic_DNA"/>
</dbReference>
<reference evidence="1" key="1">
    <citation type="submission" date="2021-06" db="EMBL/GenBank/DDBJ databases">
        <authorList>
            <person name="Kallberg Y."/>
            <person name="Tangrot J."/>
            <person name="Rosling A."/>
        </authorList>
    </citation>
    <scope>NUCLEOTIDE SEQUENCE</scope>
    <source>
        <strain evidence="1">CL356</strain>
    </source>
</reference>
<dbReference type="Proteomes" id="UP000789525">
    <property type="component" value="Unassembled WGS sequence"/>
</dbReference>
<keyword evidence="2" id="KW-1185">Reference proteome</keyword>
<sequence>MHGARMPKALISSTDLPDRAAGAEPALYWYPLLLIVPDRDDGFTPVSTEWNG</sequence>
<comment type="caution">
    <text evidence="1">The sequence shown here is derived from an EMBL/GenBank/DDBJ whole genome shotgun (WGS) entry which is preliminary data.</text>
</comment>
<proteinExistence type="predicted"/>
<gene>
    <name evidence="1" type="ORF">ACOLOM_LOCUS11793</name>
</gene>
<protein>
    <submittedName>
        <fullName evidence="1">16629_t:CDS:1</fullName>
    </submittedName>
</protein>
<organism evidence="1 2">
    <name type="scientific">Acaulospora colombiana</name>
    <dbReference type="NCBI Taxonomy" id="27376"/>
    <lineage>
        <taxon>Eukaryota</taxon>
        <taxon>Fungi</taxon>
        <taxon>Fungi incertae sedis</taxon>
        <taxon>Mucoromycota</taxon>
        <taxon>Glomeromycotina</taxon>
        <taxon>Glomeromycetes</taxon>
        <taxon>Diversisporales</taxon>
        <taxon>Acaulosporaceae</taxon>
        <taxon>Acaulospora</taxon>
    </lineage>
</organism>
<evidence type="ECO:0000313" key="1">
    <source>
        <dbReference type="EMBL" id="CAG8733824.1"/>
    </source>
</evidence>